<reference evidence="5 6" key="1">
    <citation type="submission" date="2016-10" db="EMBL/GenBank/DDBJ databases">
        <authorList>
            <person name="de Groot N.N."/>
        </authorList>
    </citation>
    <scope>NUCLEOTIDE SEQUENCE [LARGE SCALE GENOMIC DNA]</scope>
    <source>
        <strain evidence="5 6">DSM 17890</strain>
    </source>
</reference>
<sequence length="369" mass="41502">MRGLARRRAREDEEEEESAFVSMTDMTVSVLFIVILLLAFFASQYSPDDVVSRDLYQQTRDQRDQAEAARDAMQAELDALRPRLAQAIEARDEALRELARLRREVVTLEETVETRDRRILVLESRLAALRATLETLRARIAELERLLSRENPLERYGAEATEVRRRMLERLASAVRDDIDRQSIEGLTVSAQGDALRFQGRGLFASNARSLTGESLRIVRLLGEHLDRELPCYSVGPRSTIARACNPDLVLFETIQIEGHTDSEGPNAYNLGLSADRALSAFTAIAPDRSGEGSRMLGYENLLGQPLLAFAGYGEMRPIVDEAAGDRSANRRIDLRFIMYVPPGVEFIPETVDDLARVGERLRRRAAVE</sequence>
<keyword evidence="1 3" id="KW-0472">Membrane</keyword>
<dbReference type="RefSeq" id="WP_092681999.1">
    <property type="nucleotide sequence ID" value="NZ_FNMZ01000003.1"/>
</dbReference>
<feature type="transmembrane region" description="Helical" evidence="3">
    <location>
        <begin position="20"/>
        <end position="42"/>
    </location>
</feature>
<dbReference type="InterPro" id="IPR036737">
    <property type="entry name" value="OmpA-like_sf"/>
</dbReference>
<keyword evidence="6" id="KW-1185">Reference proteome</keyword>
<evidence type="ECO:0000256" key="2">
    <source>
        <dbReference type="SAM" id="Coils"/>
    </source>
</evidence>
<dbReference type="OrthoDB" id="5525824at2"/>
<dbReference type="SUPFAM" id="SSF103088">
    <property type="entry name" value="OmpA-like"/>
    <property type="match status" value="1"/>
</dbReference>
<keyword evidence="3" id="KW-1133">Transmembrane helix</keyword>
<feature type="domain" description="OmpA-like" evidence="4">
    <location>
        <begin position="191"/>
        <end position="341"/>
    </location>
</feature>
<dbReference type="PANTHER" id="PTHR30329">
    <property type="entry name" value="STATOR ELEMENT OF FLAGELLAR MOTOR COMPLEX"/>
    <property type="match status" value="1"/>
</dbReference>
<protein>
    <submittedName>
        <fullName evidence="5">OmpA family protein</fullName>
    </submittedName>
</protein>
<gene>
    <name evidence="5" type="ORF">SAMN05444336_103513</name>
</gene>
<name>A0A1H2ZHI0_9RHOB</name>
<evidence type="ECO:0000259" key="4">
    <source>
        <dbReference type="PROSITE" id="PS51123"/>
    </source>
</evidence>
<evidence type="ECO:0000256" key="1">
    <source>
        <dbReference type="PROSITE-ProRule" id="PRU00473"/>
    </source>
</evidence>
<dbReference type="Gene3D" id="3.30.1330.60">
    <property type="entry name" value="OmpA-like domain"/>
    <property type="match status" value="1"/>
</dbReference>
<proteinExistence type="predicted"/>
<dbReference type="Proteomes" id="UP000199118">
    <property type="component" value="Unassembled WGS sequence"/>
</dbReference>
<dbReference type="STRING" id="356660.SAMN05444336_103513"/>
<keyword evidence="2" id="KW-0175">Coiled coil</keyword>
<dbReference type="InterPro" id="IPR006665">
    <property type="entry name" value="OmpA-like"/>
</dbReference>
<dbReference type="GO" id="GO:0016020">
    <property type="term" value="C:membrane"/>
    <property type="evidence" value="ECO:0007669"/>
    <property type="project" value="UniProtKB-UniRule"/>
</dbReference>
<organism evidence="5 6">
    <name type="scientific">Albimonas donghaensis</name>
    <dbReference type="NCBI Taxonomy" id="356660"/>
    <lineage>
        <taxon>Bacteria</taxon>
        <taxon>Pseudomonadati</taxon>
        <taxon>Pseudomonadota</taxon>
        <taxon>Alphaproteobacteria</taxon>
        <taxon>Rhodobacterales</taxon>
        <taxon>Paracoccaceae</taxon>
        <taxon>Albimonas</taxon>
    </lineage>
</organism>
<dbReference type="PROSITE" id="PS51123">
    <property type="entry name" value="OMPA_2"/>
    <property type="match status" value="1"/>
</dbReference>
<evidence type="ECO:0000313" key="6">
    <source>
        <dbReference type="Proteomes" id="UP000199118"/>
    </source>
</evidence>
<accession>A0A1H2ZHI0</accession>
<dbReference type="AlphaFoldDB" id="A0A1H2ZHI0"/>
<feature type="coiled-coil region" evidence="2">
    <location>
        <begin position="56"/>
        <end position="146"/>
    </location>
</feature>
<keyword evidence="3" id="KW-0812">Transmembrane</keyword>
<dbReference type="InterPro" id="IPR050330">
    <property type="entry name" value="Bact_OuterMem_StrucFunc"/>
</dbReference>
<evidence type="ECO:0000256" key="3">
    <source>
        <dbReference type="SAM" id="Phobius"/>
    </source>
</evidence>
<evidence type="ECO:0000313" key="5">
    <source>
        <dbReference type="EMBL" id="SDX16841.1"/>
    </source>
</evidence>
<dbReference type="PANTHER" id="PTHR30329:SF20">
    <property type="entry name" value="EXPORTED PROTEIN"/>
    <property type="match status" value="1"/>
</dbReference>
<dbReference type="EMBL" id="FNMZ01000003">
    <property type="protein sequence ID" value="SDX16841.1"/>
    <property type="molecule type" value="Genomic_DNA"/>
</dbReference>